<feature type="transmembrane region" description="Helical" evidence="12">
    <location>
        <begin position="110"/>
        <end position="131"/>
    </location>
</feature>
<evidence type="ECO:0000313" key="16">
    <source>
        <dbReference type="Proteomes" id="UP000823906"/>
    </source>
</evidence>
<evidence type="ECO:0000259" key="13">
    <source>
        <dbReference type="PROSITE" id="PS51098"/>
    </source>
</evidence>
<feature type="transmembrane region" description="Helical" evidence="12">
    <location>
        <begin position="151"/>
        <end position="172"/>
    </location>
</feature>
<dbReference type="PROSITE" id="PS51098">
    <property type="entry name" value="PTS_EIIB_TYPE_1"/>
    <property type="match status" value="1"/>
</dbReference>
<sequence length="465" mass="49565">MTNQELASRIIANVGGEGNISTLTHCATRLRFNLKDNSKANLDALKGLDGVITAQIKSGQMQVVIGAKVNAIFEEVSKQVHITEEDSQSSGQTQTAEKPKNKVSAVIETISGIFAPTLPVLIGCGMFKAVVSLITNIQNLAGVTVLPADSGFIQVLTMIGDLIFYFFPFFLAVSAAHRFKVSEYMALALAGAYMYPTIMNGAAAAVETGVTTMSFLGLPILYVSYNSTVIPIILSVWVLSLIYKRIDALVPDFLKILLTSMIVLFIMVPVELIVLGPIGSYLGTYIAQFMDWFYNVGGFVAAALLGGTRSLLTMMGMHYALGPLQIQQIAETGISTLLVSALTANFAQGGSAFGAFLAVKDKQMKSVASSAALSAILGITEPAMYGVNLKYRKPFIFAMVSSAISAAFLSFFHAGAMAYAPPGLFTIITYQADSFVFIILGAAMSFAIAAVLTFLFGVPKESQQS</sequence>
<dbReference type="Pfam" id="PF02378">
    <property type="entry name" value="PTS_EIIC"/>
    <property type="match status" value="1"/>
</dbReference>
<dbReference type="AlphaFoldDB" id="A0A9D2PA24"/>
<dbReference type="GO" id="GO:0090589">
    <property type="term" value="F:protein-phosphocysteine-trehalose phosphotransferase system transporter activity"/>
    <property type="evidence" value="ECO:0007669"/>
    <property type="project" value="TreeGrafter"/>
</dbReference>
<feature type="active site" description="Phosphocysteine intermediate; for EIIB activity" evidence="11">
    <location>
        <position position="26"/>
    </location>
</feature>
<keyword evidence="6" id="KW-0598">Phosphotransferase system</keyword>
<feature type="domain" description="PTS EIIB type-1" evidence="13">
    <location>
        <begin position="4"/>
        <end position="86"/>
    </location>
</feature>
<evidence type="ECO:0000256" key="12">
    <source>
        <dbReference type="SAM" id="Phobius"/>
    </source>
</evidence>
<feature type="transmembrane region" description="Helical" evidence="12">
    <location>
        <begin position="292"/>
        <end position="312"/>
    </location>
</feature>
<dbReference type="Pfam" id="PF00367">
    <property type="entry name" value="PTS_EIIB"/>
    <property type="match status" value="1"/>
</dbReference>
<dbReference type="GO" id="GO:0015771">
    <property type="term" value="P:trehalose transport"/>
    <property type="evidence" value="ECO:0007669"/>
    <property type="project" value="TreeGrafter"/>
</dbReference>
<keyword evidence="4" id="KW-0762">Sugar transport</keyword>
<reference evidence="15" key="2">
    <citation type="submission" date="2021-04" db="EMBL/GenBank/DDBJ databases">
        <authorList>
            <person name="Gilroy R."/>
        </authorList>
    </citation>
    <scope>NUCLEOTIDE SEQUENCE</scope>
    <source>
        <strain evidence="15">ChiSjej5B23-2810</strain>
    </source>
</reference>
<feature type="transmembrane region" description="Helical" evidence="12">
    <location>
        <begin position="435"/>
        <end position="458"/>
    </location>
</feature>
<feature type="transmembrane region" description="Helical" evidence="12">
    <location>
        <begin position="371"/>
        <end position="388"/>
    </location>
</feature>
<dbReference type="EMBL" id="DWWN01000034">
    <property type="protein sequence ID" value="HJC45399.1"/>
    <property type="molecule type" value="Genomic_DNA"/>
</dbReference>
<dbReference type="SUPFAM" id="SSF55604">
    <property type="entry name" value="Glucose permease domain IIB"/>
    <property type="match status" value="1"/>
</dbReference>
<dbReference type="PROSITE" id="PS51103">
    <property type="entry name" value="PTS_EIIC_TYPE_1"/>
    <property type="match status" value="1"/>
</dbReference>
<dbReference type="Proteomes" id="UP000823906">
    <property type="component" value="Unassembled WGS sequence"/>
</dbReference>
<feature type="transmembrane region" description="Helical" evidence="12">
    <location>
        <begin position="395"/>
        <end position="415"/>
    </location>
</feature>
<organism evidence="15 16">
    <name type="scientific">Candidatus Faecalibacterium faecigallinarum</name>
    <dbReference type="NCBI Taxonomy" id="2838577"/>
    <lineage>
        <taxon>Bacteria</taxon>
        <taxon>Bacillati</taxon>
        <taxon>Bacillota</taxon>
        <taxon>Clostridia</taxon>
        <taxon>Eubacteriales</taxon>
        <taxon>Oscillospiraceae</taxon>
        <taxon>Faecalibacterium</taxon>
    </lineage>
</organism>
<reference evidence="15" key="1">
    <citation type="journal article" date="2021" name="PeerJ">
        <title>Extensive microbial diversity within the chicken gut microbiome revealed by metagenomics and culture.</title>
        <authorList>
            <person name="Gilroy R."/>
            <person name="Ravi A."/>
            <person name="Getino M."/>
            <person name="Pursley I."/>
            <person name="Horton D.L."/>
            <person name="Alikhan N.F."/>
            <person name="Baker D."/>
            <person name="Gharbi K."/>
            <person name="Hall N."/>
            <person name="Watson M."/>
            <person name="Adriaenssens E.M."/>
            <person name="Foster-Nyarko E."/>
            <person name="Jarju S."/>
            <person name="Secka A."/>
            <person name="Antonio M."/>
            <person name="Oren A."/>
            <person name="Chaudhuri R.R."/>
            <person name="La Ragione R."/>
            <person name="Hildebrand F."/>
            <person name="Pallen M.J."/>
        </authorList>
    </citation>
    <scope>NUCLEOTIDE SEQUENCE</scope>
    <source>
        <strain evidence="15">ChiSjej5B23-2810</strain>
    </source>
</reference>
<feature type="transmembrane region" description="Helical" evidence="12">
    <location>
        <begin position="184"/>
        <end position="205"/>
    </location>
</feature>
<dbReference type="InterPro" id="IPR036878">
    <property type="entry name" value="Glu_permease_IIB"/>
</dbReference>
<dbReference type="CDD" id="cd00212">
    <property type="entry name" value="PTS_IIB_glc"/>
    <property type="match status" value="1"/>
</dbReference>
<evidence type="ECO:0000256" key="1">
    <source>
        <dbReference type="ARBA" id="ARBA00004651"/>
    </source>
</evidence>
<keyword evidence="8" id="KW-0418">Kinase</keyword>
<evidence type="ECO:0000256" key="10">
    <source>
        <dbReference type="ARBA" id="ARBA00023136"/>
    </source>
</evidence>
<evidence type="ECO:0000256" key="2">
    <source>
        <dbReference type="ARBA" id="ARBA00022448"/>
    </source>
</evidence>
<dbReference type="PROSITE" id="PS01035">
    <property type="entry name" value="PTS_EIIB_TYPE_1_CYS"/>
    <property type="match status" value="1"/>
</dbReference>
<protein>
    <submittedName>
        <fullName evidence="15">PTS transporter subunit EIIC</fullName>
    </submittedName>
</protein>
<name>A0A9D2PA24_9FIRM</name>
<feature type="domain" description="PTS EIIC type-1" evidence="14">
    <location>
        <begin position="108"/>
        <end position="465"/>
    </location>
</feature>
<feature type="transmembrane region" description="Helical" evidence="12">
    <location>
        <begin position="225"/>
        <end position="244"/>
    </location>
</feature>
<evidence type="ECO:0000256" key="3">
    <source>
        <dbReference type="ARBA" id="ARBA00022475"/>
    </source>
</evidence>
<dbReference type="GO" id="GO:0009401">
    <property type="term" value="P:phosphoenolpyruvate-dependent sugar phosphotransferase system"/>
    <property type="evidence" value="ECO:0007669"/>
    <property type="project" value="UniProtKB-KW"/>
</dbReference>
<evidence type="ECO:0000313" key="15">
    <source>
        <dbReference type="EMBL" id="HJC45399.1"/>
    </source>
</evidence>
<comment type="subcellular location">
    <subcellularLocation>
        <location evidence="1">Cell membrane</location>
        <topology evidence="1">Multi-pass membrane protein</topology>
    </subcellularLocation>
</comment>
<keyword evidence="9 12" id="KW-1133">Transmembrane helix</keyword>
<gene>
    <name evidence="15" type="ORF">H9703_04590</name>
</gene>
<dbReference type="InterPro" id="IPR018113">
    <property type="entry name" value="PTrfase_EIIB_Cys"/>
</dbReference>
<dbReference type="InterPro" id="IPR050558">
    <property type="entry name" value="PTS_Sugar-Specific_Components"/>
</dbReference>
<evidence type="ECO:0000256" key="7">
    <source>
        <dbReference type="ARBA" id="ARBA00022692"/>
    </source>
</evidence>
<comment type="caution">
    <text evidence="15">The sequence shown here is derived from an EMBL/GenBank/DDBJ whole genome shotgun (WGS) entry which is preliminary data.</text>
</comment>
<evidence type="ECO:0000256" key="5">
    <source>
        <dbReference type="ARBA" id="ARBA00022679"/>
    </source>
</evidence>
<dbReference type="Gene3D" id="3.30.1360.60">
    <property type="entry name" value="Glucose permease domain IIB"/>
    <property type="match status" value="1"/>
</dbReference>
<evidence type="ECO:0000259" key="14">
    <source>
        <dbReference type="PROSITE" id="PS51103"/>
    </source>
</evidence>
<evidence type="ECO:0000256" key="8">
    <source>
        <dbReference type="ARBA" id="ARBA00022777"/>
    </source>
</evidence>
<keyword evidence="3" id="KW-1003">Cell membrane</keyword>
<dbReference type="GO" id="GO:0008982">
    <property type="term" value="F:protein-N(PI)-phosphohistidine-sugar phosphotransferase activity"/>
    <property type="evidence" value="ECO:0007669"/>
    <property type="project" value="InterPro"/>
</dbReference>
<keyword evidence="5" id="KW-0808">Transferase</keyword>
<dbReference type="GO" id="GO:0016301">
    <property type="term" value="F:kinase activity"/>
    <property type="evidence" value="ECO:0007669"/>
    <property type="project" value="UniProtKB-KW"/>
</dbReference>
<evidence type="ECO:0000256" key="6">
    <source>
        <dbReference type="ARBA" id="ARBA00022683"/>
    </source>
</evidence>
<evidence type="ECO:0000256" key="11">
    <source>
        <dbReference type="PROSITE-ProRule" id="PRU00421"/>
    </source>
</evidence>
<keyword evidence="10 12" id="KW-0472">Membrane</keyword>
<accession>A0A9D2PA24</accession>
<dbReference type="FunFam" id="3.30.1360.60:FF:000001">
    <property type="entry name" value="PTS system glucose-specific IIBC component PtsG"/>
    <property type="match status" value="1"/>
</dbReference>
<dbReference type="PANTHER" id="PTHR30175">
    <property type="entry name" value="PHOSPHOTRANSFERASE SYSTEM TRANSPORT PROTEIN"/>
    <property type="match status" value="1"/>
</dbReference>
<proteinExistence type="predicted"/>
<dbReference type="InterPro" id="IPR003352">
    <property type="entry name" value="PTS_EIIC"/>
</dbReference>
<feature type="transmembrane region" description="Helical" evidence="12">
    <location>
        <begin position="333"/>
        <end position="359"/>
    </location>
</feature>
<dbReference type="PANTHER" id="PTHR30175:SF1">
    <property type="entry name" value="PTS SYSTEM ARBUTIN-, CELLOBIOSE-, AND SALICIN-SPECIFIC EIIBC COMPONENT-RELATED"/>
    <property type="match status" value="1"/>
</dbReference>
<dbReference type="InterPro" id="IPR001996">
    <property type="entry name" value="PTS_IIB_1"/>
</dbReference>
<keyword evidence="2" id="KW-0813">Transport</keyword>
<evidence type="ECO:0000256" key="4">
    <source>
        <dbReference type="ARBA" id="ARBA00022597"/>
    </source>
</evidence>
<feature type="transmembrane region" description="Helical" evidence="12">
    <location>
        <begin position="256"/>
        <end position="280"/>
    </location>
</feature>
<dbReference type="InterPro" id="IPR013013">
    <property type="entry name" value="PTS_EIIC_1"/>
</dbReference>
<evidence type="ECO:0000256" key="9">
    <source>
        <dbReference type="ARBA" id="ARBA00022989"/>
    </source>
</evidence>
<dbReference type="GO" id="GO:0005886">
    <property type="term" value="C:plasma membrane"/>
    <property type="evidence" value="ECO:0007669"/>
    <property type="project" value="UniProtKB-SubCell"/>
</dbReference>
<keyword evidence="7 12" id="KW-0812">Transmembrane</keyword>